<dbReference type="AlphaFoldDB" id="A0A7R9QDA4"/>
<evidence type="ECO:0000313" key="2">
    <source>
        <dbReference type="EMBL" id="CAD7639976.1"/>
    </source>
</evidence>
<reference evidence="2" key="1">
    <citation type="submission" date="2020-11" db="EMBL/GenBank/DDBJ databases">
        <authorList>
            <person name="Tran Van P."/>
        </authorList>
    </citation>
    <scope>NUCLEOTIDE SEQUENCE</scope>
</reference>
<organism evidence="2">
    <name type="scientific">Medioppia subpectinata</name>
    <dbReference type="NCBI Taxonomy" id="1979941"/>
    <lineage>
        <taxon>Eukaryota</taxon>
        <taxon>Metazoa</taxon>
        <taxon>Ecdysozoa</taxon>
        <taxon>Arthropoda</taxon>
        <taxon>Chelicerata</taxon>
        <taxon>Arachnida</taxon>
        <taxon>Acari</taxon>
        <taxon>Acariformes</taxon>
        <taxon>Sarcoptiformes</taxon>
        <taxon>Oribatida</taxon>
        <taxon>Brachypylina</taxon>
        <taxon>Oppioidea</taxon>
        <taxon>Oppiidae</taxon>
        <taxon>Medioppia</taxon>
    </lineage>
</organism>
<evidence type="ECO:0000256" key="1">
    <source>
        <dbReference type="SAM" id="SignalP"/>
    </source>
</evidence>
<accession>A0A7R9QDA4</accession>
<feature type="chain" id="PRO_5036211802" evidence="1">
    <location>
        <begin position="24"/>
        <end position="88"/>
    </location>
</feature>
<protein>
    <submittedName>
        <fullName evidence="2">Uncharacterized protein</fullName>
    </submittedName>
</protein>
<dbReference type="EMBL" id="CAJPIZ010022800">
    <property type="protein sequence ID" value="CAG2118044.1"/>
    <property type="molecule type" value="Genomic_DNA"/>
</dbReference>
<keyword evidence="3" id="KW-1185">Reference proteome</keyword>
<gene>
    <name evidence="2" type="ORF">OSB1V03_LOCUS17996</name>
</gene>
<sequence>MTRVKGMSSTAITLASLPPPVLATSGHTATHETMLYEYELGFTITSDIIQSLFRATDLLLDTLRHHMKQSLFRATDLLLDTLRHHMKY</sequence>
<evidence type="ECO:0000313" key="3">
    <source>
        <dbReference type="Proteomes" id="UP000759131"/>
    </source>
</evidence>
<dbReference type="EMBL" id="OC877375">
    <property type="protein sequence ID" value="CAD7639976.1"/>
    <property type="molecule type" value="Genomic_DNA"/>
</dbReference>
<feature type="signal peptide" evidence="1">
    <location>
        <begin position="1"/>
        <end position="23"/>
    </location>
</feature>
<name>A0A7R9QDA4_9ACAR</name>
<keyword evidence="1" id="KW-0732">Signal</keyword>
<proteinExistence type="predicted"/>
<dbReference type="Proteomes" id="UP000759131">
    <property type="component" value="Unassembled WGS sequence"/>
</dbReference>